<organism evidence="1 2">
    <name type="scientific">Citrus x changshan-huyou</name>
    <dbReference type="NCBI Taxonomy" id="2935761"/>
    <lineage>
        <taxon>Eukaryota</taxon>
        <taxon>Viridiplantae</taxon>
        <taxon>Streptophyta</taxon>
        <taxon>Embryophyta</taxon>
        <taxon>Tracheophyta</taxon>
        <taxon>Spermatophyta</taxon>
        <taxon>Magnoliopsida</taxon>
        <taxon>eudicotyledons</taxon>
        <taxon>Gunneridae</taxon>
        <taxon>Pentapetalae</taxon>
        <taxon>rosids</taxon>
        <taxon>malvids</taxon>
        <taxon>Sapindales</taxon>
        <taxon>Rutaceae</taxon>
        <taxon>Aurantioideae</taxon>
        <taxon>Citrus</taxon>
    </lineage>
</organism>
<keyword evidence="2" id="KW-1185">Reference proteome</keyword>
<evidence type="ECO:0000313" key="1">
    <source>
        <dbReference type="EMBL" id="KAK9192943.1"/>
    </source>
</evidence>
<accession>A0AAP0QHU0</accession>
<sequence length="140" mass="16038">MPLLLIFELNYTSKLCFNHTCGGGDYFITALVSIIAFVDFGESMTILKYSKIAFALAKVCLLFMKHPFLKYHTCITFATDDFLSFLADLGNGMFKYHTYITFATNDFLSSLADLDNGMFKFTIHETSILEVPYLHHFCYE</sequence>
<dbReference type="EMBL" id="JBCGBO010000006">
    <property type="protein sequence ID" value="KAK9192943.1"/>
    <property type="molecule type" value="Genomic_DNA"/>
</dbReference>
<name>A0AAP0QHU0_9ROSI</name>
<proteinExistence type="predicted"/>
<reference evidence="1 2" key="1">
    <citation type="submission" date="2024-05" db="EMBL/GenBank/DDBJ databases">
        <title>Haplotype-resolved chromosome-level genome assembly of Huyou (Citrus changshanensis).</title>
        <authorList>
            <person name="Miao C."/>
            <person name="Chen W."/>
            <person name="Wu Y."/>
            <person name="Wang L."/>
            <person name="Zhao S."/>
            <person name="Grierson D."/>
            <person name="Xu C."/>
            <person name="Chen K."/>
        </authorList>
    </citation>
    <scope>NUCLEOTIDE SEQUENCE [LARGE SCALE GENOMIC DNA]</scope>
    <source>
        <strain evidence="1">01-14</strain>
        <tissue evidence="1">Leaf</tissue>
    </source>
</reference>
<protein>
    <submittedName>
        <fullName evidence="1">Uncharacterized protein</fullName>
    </submittedName>
</protein>
<dbReference type="AlphaFoldDB" id="A0AAP0QHU0"/>
<comment type="caution">
    <text evidence="1">The sequence shown here is derived from an EMBL/GenBank/DDBJ whole genome shotgun (WGS) entry which is preliminary data.</text>
</comment>
<evidence type="ECO:0000313" key="2">
    <source>
        <dbReference type="Proteomes" id="UP001428341"/>
    </source>
</evidence>
<gene>
    <name evidence="1" type="ORF">WN944_003638</name>
</gene>
<dbReference type="Proteomes" id="UP001428341">
    <property type="component" value="Unassembled WGS sequence"/>
</dbReference>